<proteinExistence type="predicted"/>
<comment type="caution">
    <text evidence="1">The sequence shown here is derived from an EMBL/GenBank/DDBJ whole genome shotgun (WGS) entry which is preliminary data.</text>
</comment>
<evidence type="ECO:0000313" key="1">
    <source>
        <dbReference type="EMBL" id="KAJ7551952.1"/>
    </source>
</evidence>
<dbReference type="Proteomes" id="UP001162992">
    <property type="component" value="Chromosome 6"/>
</dbReference>
<name>A0ACC2DCG7_DIPCM</name>
<evidence type="ECO:0000313" key="2">
    <source>
        <dbReference type="Proteomes" id="UP001162992"/>
    </source>
</evidence>
<gene>
    <name evidence="1" type="ORF">O6H91_06G035900</name>
</gene>
<keyword evidence="2" id="KW-1185">Reference proteome</keyword>
<organism evidence="1 2">
    <name type="scientific">Diphasiastrum complanatum</name>
    <name type="common">Issler's clubmoss</name>
    <name type="synonym">Lycopodium complanatum</name>
    <dbReference type="NCBI Taxonomy" id="34168"/>
    <lineage>
        <taxon>Eukaryota</taxon>
        <taxon>Viridiplantae</taxon>
        <taxon>Streptophyta</taxon>
        <taxon>Embryophyta</taxon>
        <taxon>Tracheophyta</taxon>
        <taxon>Lycopodiopsida</taxon>
        <taxon>Lycopodiales</taxon>
        <taxon>Lycopodiaceae</taxon>
        <taxon>Lycopodioideae</taxon>
        <taxon>Diphasiastrum</taxon>
    </lineage>
</organism>
<dbReference type="EMBL" id="CM055097">
    <property type="protein sequence ID" value="KAJ7551952.1"/>
    <property type="molecule type" value="Genomic_DNA"/>
</dbReference>
<sequence length="174" mass="19516">MQCFYFDALKPTSLCTDEIFYRFLLIKMETVSVSKIVYTSLLFSLLAATASVNGGNELNFQTYIVRMDKSFMPSSFASHSHWYASTLASTIGAESNGRLKDSFLHVYNVAFEGFAARMTVDQAKALEKLPGFGNTILFTTVFQKTKSEISENGIRSTKLLHLAEILRPGRKRLV</sequence>
<protein>
    <submittedName>
        <fullName evidence="1">Uncharacterized protein</fullName>
    </submittedName>
</protein>
<accession>A0ACC2DCG7</accession>
<reference evidence="2" key="1">
    <citation type="journal article" date="2024" name="Proc. Natl. Acad. Sci. U.S.A.">
        <title>Extraordinary preservation of gene collinearity over three hundred million years revealed in homosporous lycophytes.</title>
        <authorList>
            <person name="Li C."/>
            <person name="Wickell D."/>
            <person name="Kuo L.Y."/>
            <person name="Chen X."/>
            <person name="Nie B."/>
            <person name="Liao X."/>
            <person name="Peng D."/>
            <person name="Ji J."/>
            <person name="Jenkins J."/>
            <person name="Williams M."/>
            <person name="Shu S."/>
            <person name="Plott C."/>
            <person name="Barry K."/>
            <person name="Rajasekar S."/>
            <person name="Grimwood J."/>
            <person name="Han X."/>
            <person name="Sun S."/>
            <person name="Hou Z."/>
            <person name="He W."/>
            <person name="Dai G."/>
            <person name="Sun C."/>
            <person name="Schmutz J."/>
            <person name="Leebens-Mack J.H."/>
            <person name="Li F.W."/>
            <person name="Wang L."/>
        </authorList>
    </citation>
    <scope>NUCLEOTIDE SEQUENCE [LARGE SCALE GENOMIC DNA]</scope>
    <source>
        <strain evidence="2">cv. PW_Plant_1</strain>
    </source>
</reference>